<dbReference type="InterPro" id="IPR036188">
    <property type="entry name" value="FAD/NAD-bd_sf"/>
</dbReference>
<evidence type="ECO:0000259" key="6">
    <source>
        <dbReference type="Pfam" id="PF07992"/>
    </source>
</evidence>
<evidence type="ECO:0000256" key="5">
    <source>
        <dbReference type="SAM" id="MobiDB-lite"/>
    </source>
</evidence>
<keyword evidence="2" id="KW-0285">Flavoprotein</keyword>
<feature type="domain" description="FAD/NAD(P)-binding" evidence="6">
    <location>
        <begin position="1"/>
        <end position="269"/>
    </location>
</feature>
<proteinExistence type="predicted"/>
<evidence type="ECO:0000313" key="8">
    <source>
        <dbReference type="Proteomes" id="UP000271889"/>
    </source>
</evidence>
<keyword evidence="4" id="KW-0560">Oxidoreductase</keyword>
<dbReference type="EMBL" id="UYRV01011870">
    <property type="protein sequence ID" value="VDK58466.1"/>
    <property type="molecule type" value="Genomic_DNA"/>
</dbReference>
<dbReference type="GO" id="GO:0005737">
    <property type="term" value="C:cytoplasm"/>
    <property type="evidence" value="ECO:0007669"/>
    <property type="project" value="TreeGrafter"/>
</dbReference>
<dbReference type="PANTHER" id="PTHR43557">
    <property type="entry name" value="APOPTOSIS-INDUCING FACTOR 1"/>
    <property type="match status" value="1"/>
</dbReference>
<dbReference type="Proteomes" id="UP000271889">
    <property type="component" value="Unassembled WGS sequence"/>
</dbReference>
<reference evidence="7 8" key="1">
    <citation type="submission" date="2018-11" db="EMBL/GenBank/DDBJ databases">
        <authorList>
            <consortium name="Pathogen Informatics"/>
        </authorList>
    </citation>
    <scope>NUCLEOTIDE SEQUENCE [LARGE SCALE GENOMIC DNA]</scope>
</reference>
<evidence type="ECO:0000256" key="3">
    <source>
        <dbReference type="ARBA" id="ARBA00022827"/>
    </source>
</evidence>
<keyword evidence="3" id="KW-0274">FAD</keyword>
<dbReference type="InterPro" id="IPR050446">
    <property type="entry name" value="FAD-oxidoreductase/Apoptosis"/>
</dbReference>
<sequence length="270" mass="29383">MITEDDTPPYDRPLLSKKPTTDVKDARMRSDDYYKENFIDVITNVKVTGVDLSHRKINLGSGDSMQFSRLVLALGGLPKKLSCPGADLKNVYTLRYISNANKIAAESTGKNVVCIGGSFIGMELASALSKTAASVTVVCTTDEPLPQLGPDIGCVIRNRFEEKGVHVLVKSNVEKLEGTDDGVTGVVLTSGEKLPADMVVVGIGIMPPTEWLKGTRIELDDRGFIIVDDRFRTSADFVYAIGDTVTAPLPLWDIENINIQHFQVAQTHGE</sequence>
<name>A0A3P6R7L1_CYLGO</name>
<dbReference type="PRINTS" id="PR00368">
    <property type="entry name" value="FADPNR"/>
</dbReference>
<gene>
    <name evidence="7" type="ORF">CGOC_LOCUS4331</name>
</gene>
<dbReference type="PRINTS" id="PR00411">
    <property type="entry name" value="PNDRDTASEI"/>
</dbReference>
<evidence type="ECO:0000256" key="2">
    <source>
        <dbReference type="ARBA" id="ARBA00022630"/>
    </source>
</evidence>
<evidence type="ECO:0000256" key="4">
    <source>
        <dbReference type="ARBA" id="ARBA00023002"/>
    </source>
</evidence>
<protein>
    <recommendedName>
        <fullName evidence="6">FAD/NAD(P)-binding domain-containing protein</fullName>
    </recommendedName>
</protein>
<accession>A0A3P6R7L1</accession>
<dbReference type="Pfam" id="PF07992">
    <property type="entry name" value="Pyr_redox_2"/>
    <property type="match status" value="1"/>
</dbReference>
<dbReference type="InterPro" id="IPR023753">
    <property type="entry name" value="FAD/NAD-binding_dom"/>
</dbReference>
<dbReference type="PANTHER" id="PTHR43557:SF2">
    <property type="entry name" value="RIESKE DOMAIN-CONTAINING PROTEIN-RELATED"/>
    <property type="match status" value="1"/>
</dbReference>
<dbReference type="OrthoDB" id="5840486at2759"/>
<dbReference type="Gene3D" id="3.50.50.60">
    <property type="entry name" value="FAD/NAD(P)-binding domain"/>
    <property type="match status" value="2"/>
</dbReference>
<dbReference type="GO" id="GO:0016651">
    <property type="term" value="F:oxidoreductase activity, acting on NAD(P)H"/>
    <property type="evidence" value="ECO:0007669"/>
    <property type="project" value="TreeGrafter"/>
</dbReference>
<organism evidence="7 8">
    <name type="scientific">Cylicostephanus goldi</name>
    <name type="common">Nematode worm</name>
    <dbReference type="NCBI Taxonomy" id="71465"/>
    <lineage>
        <taxon>Eukaryota</taxon>
        <taxon>Metazoa</taxon>
        <taxon>Ecdysozoa</taxon>
        <taxon>Nematoda</taxon>
        <taxon>Chromadorea</taxon>
        <taxon>Rhabditida</taxon>
        <taxon>Rhabditina</taxon>
        <taxon>Rhabditomorpha</taxon>
        <taxon>Strongyloidea</taxon>
        <taxon>Strongylidae</taxon>
        <taxon>Cylicostephanus</taxon>
    </lineage>
</organism>
<evidence type="ECO:0000256" key="1">
    <source>
        <dbReference type="ARBA" id="ARBA00001974"/>
    </source>
</evidence>
<feature type="region of interest" description="Disordered" evidence="5">
    <location>
        <begin position="1"/>
        <end position="23"/>
    </location>
</feature>
<dbReference type="AlphaFoldDB" id="A0A3P6R7L1"/>
<evidence type="ECO:0000313" key="7">
    <source>
        <dbReference type="EMBL" id="VDK58466.1"/>
    </source>
</evidence>
<comment type="cofactor">
    <cofactor evidence="1">
        <name>FAD</name>
        <dbReference type="ChEBI" id="CHEBI:57692"/>
    </cofactor>
</comment>
<keyword evidence="8" id="KW-1185">Reference proteome</keyword>
<dbReference type="SUPFAM" id="SSF51905">
    <property type="entry name" value="FAD/NAD(P)-binding domain"/>
    <property type="match status" value="1"/>
</dbReference>